<name>A0A494VSK7_9SPHI</name>
<keyword evidence="3" id="KW-1185">Reference proteome</keyword>
<proteinExistence type="predicted"/>
<keyword evidence="1" id="KW-1133">Transmembrane helix</keyword>
<sequence length="862" mass="98893">MDKFLRGSLSYCQVILIHIIMFSGIVISSEVNAQTPTIIRGTVTDKKSKEPLPAVSVSFVGTTIGTSANSRGTYVLRSNGTPTSVKFSFIGYQSVVKTITPGTEQELNVALSEDNTLLKEVVINAGKKTRYRNKGNPAVELIRQVIAHKNQNRVENYNYAEYHQYEKMVFALSNLSDKFLDKRMFRNYQFLFQQQDSTEIGGKNLLPVYMEEKLSHNFFRKDPYVKKQFIEANKQVKYDPNFVDNRGLSSYFNRMYQDINIYDNNVSMLGNQLLSPIADGAPTFYKFFITDTLKDVSPNLIELSFTPRTTTDLLFEGRIYVTMDGNYAVEKAVLGVNKNINLNFVRQMQATLAFEKATDAKYHLSQSDLKIEFGLNKKKGGGILGERVVMLSNFIINVPRPLQTYQGAAEITMPDATDKDEDYWSKNRPDSLKASEANIYKNIDSLQKIPSFRRTMDLVTLVLAGYKSYGPFEVGPVNTFYNFNPIEGFRLRLGGRTTTTLSKRYYSEVYGAYGFKDQKFKYFVSGTYSLNNKSIYSFPQSYVRLSFQHDTKIPGQELQFVQEDNFLLSFKRGKNDILTYNDVFRFDYVQEFLGHFSYKIGFKKWNQRAAGPDVGGALYFRDGFGNNVDRVQSMEVSGEVRYAPHEKFYQGKLYRTPIPDKYPIFTLRYQQGIKGALGADYRYENFTANIAKRFYLSQLGYADVSTEGGFIGGKVPFPLLDIHHANQSYALQLQSYNLMNFQEFVSDHYAALNIDQNFNGFFFNKIPLLQKLKWREVISYKVLWGGLRGVNDPAKDPRLLQFPERDGVPFTYTLNHGPYQEGSIGIANIFKVLRLDYVERFTYLNHPYAPKNGIRVFIILQF</sequence>
<accession>A0A494VSK7</accession>
<evidence type="ECO:0000313" key="3">
    <source>
        <dbReference type="Proteomes" id="UP000270046"/>
    </source>
</evidence>
<dbReference type="InterPro" id="IPR043741">
    <property type="entry name" value="DUF5686"/>
</dbReference>
<dbReference type="Pfam" id="PF13715">
    <property type="entry name" value="CarbopepD_reg_2"/>
    <property type="match status" value="1"/>
</dbReference>
<evidence type="ECO:0000256" key="1">
    <source>
        <dbReference type="SAM" id="Phobius"/>
    </source>
</evidence>
<organism evidence="2 3">
    <name type="scientific">Mucilaginibacter celer</name>
    <dbReference type="NCBI Taxonomy" id="2305508"/>
    <lineage>
        <taxon>Bacteria</taxon>
        <taxon>Pseudomonadati</taxon>
        <taxon>Bacteroidota</taxon>
        <taxon>Sphingobacteriia</taxon>
        <taxon>Sphingobacteriales</taxon>
        <taxon>Sphingobacteriaceae</taxon>
        <taxon>Mucilaginibacter</taxon>
    </lineage>
</organism>
<dbReference type="KEGG" id="muh:HYN43_003225"/>
<dbReference type="Gene3D" id="2.60.40.1120">
    <property type="entry name" value="Carboxypeptidase-like, regulatory domain"/>
    <property type="match status" value="1"/>
</dbReference>
<dbReference type="GO" id="GO:0004180">
    <property type="term" value="F:carboxypeptidase activity"/>
    <property type="evidence" value="ECO:0007669"/>
    <property type="project" value="UniProtKB-KW"/>
</dbReference>
<keyword evidence="2" id="KW-0378">Hydrolase</keyword>
<evidence type="ECO:0000313" key="2">
    <source>
        <dbReference type="EMBL" id="AYL94368.1"/>
    </source>
</evidence>
<keyword evidence="2" id="KW-0121">Carboxypeptidase</keyword>
<gene>
    <name evidence="2" type="ORF">HYN43_003225</name>
</gene>
<keyword evidence="1" id="KW-0812">Transmembrane</keyword>
<feature type="transmembrane region" description="Helical" evidence="1">
    <location>
        <begin position="9"/>
        <end position="27"/>
    </location>
</feature>
<dbReference type="SUPFAM" id="SSF49464">
    <property type="entry name" value="Carboxypeptidase regulatory domain-like"/>
    <property type="match status" value="1"/>
</dbReference>
<dbReference type="Proteomes" id="UP000270046">
    <property type="component" value="Chromosome"/>
</dbReference>
<protein>
    <submittedName>
        <fullName evidence="2">Carboxypeptidase-like regulatory domain-containing protein</fullName>
    </submittedName>
</protein>
<dbReference type="Pfam" id="PF18939">
    <property type="entry name" value="DUF5686"/>
    <property type="match status" value="1"/>
</dbReference>
<keyword evidence="1" id="KW-0472">Membrane</keyword>
<dbReference type="OrthoDB" id="983143at2"/>
<dbReference type="AlphaFoldDB" id="A0A494VSK7"/>
<keyword evidence="2" id="KW-0645">Protease</keyword>
<reference evidence="2 3" key="1">
    <citation type="submission" date="2018-10" db="EMBL/GenBank/DDBJ databases">
        <title>Genome sequencing of Mucilaginibacter sp. HYN0043.</title>
        <authorList>
            <person name="Kim M."/>
            <person name="Yi H."/>
        </authorList>
    </citation>
    <scope>NUCLEOTIDE SEQUENCE [LARGE SCALE GENOMIC DNA]</scope>
    <source>
        <strain evidence="2 3">HYN0043</strain>
    </source>
</reference>
<dbReference type="EMBL" id="CP032869">
    <property type="protein sequence ID" value="AYL94368.1"/>
    <property type="molecule type" value="Genomic_DNA"/>
</dbReference>
<dbReference type="InterPro" id="IPR008969">
    <property type="entry name" value="CarboxyPept-like_regulatory"/>
</dbReference>